<proteinExistence type="predicted"/>
<accession>A0A5B2VUG5</accession>
<evidence type="ECO:0000313" key="1">
    <source>
        <dbReference type="EMBL" id="KAA2243453.1"/>
    </source>
</evidence>
<sequence>MNRYWFLFFCLSVWACNETAEGKKAAIAGDSIIIATGQIDSITREADTTKEQSGANSAMECDQALNLMFQTSSYQPDSGLHLSDYRIHVSEPGDSALGIRIYNADDHDSALIGILNLDLQTGELVDLSPNLDSEVVLTYDSSYLKIIRRQCGQLPPGLY</sequence>
<reference evidence="1 2" key="2">
    <citation type="submission" date="2019-09" db="EMBL/GenBank/DDBJ databases">
        <authorList>
            <person name="Jin C."/>
        </authorList>
    </citation>
    <scope>NUCLEOTIDE SEQUENCE [LARGE SCALE GENOMIC DNA]</scope>
    <source>
        <strain evidence="1 2">BN140078</strain>
    </source>
</reference>
<reference evidence="1 2" key="1">
    <citation type="submission" date="2019-09" db="EMBL/GenBank/DDBJ databases">
        <title>Chitinophaga ginsengihumi sp. nov., isolated from soil of ginseng rhizosphere.</title>
        <authorList>
            <person name="Lee J."/>
        </authorList>
    </citation>
    <scope>NUCLEOTIDE SEQUENCE [LARGE SCALE GENOMIC DNA]</scope>
    <source>
        <strain evidence="1 2">BN140078</strain>
    </source>
</reference>
<dbReference type="AlphaFoldDB" id="A0A5B2VUG5"/>
<keyword evidence="2" id="KW-1185">Reference proteome</keyword>
<evidence type="ECO:0000313" key="2">
    <source>
        <dbReference type="Proteomes" id="UP000324611"/>
    </source>
</evidence>
<name>A0A5B2VUG5_9BACT</name>
<dbReference type="RefSeq" id="WP_149838328.1">
    <property type="nucleotide sequence ID" value="NZ_VUOC01000002.1"/>
</dbReference>
<dbReference type="EMBL" id="VUOC01000002">
    <property type="protein sequence ID" value="KAA2243453.1"/>
    <property type="molecule type" value="Genomic_DNA"/>
</dbReference>
<protein>
    <submittedName>
        <fullName evidence="1">Uncharacterized protein</fullName>
    </submittedName>
</protein>
<organism evidence="1 2">
    <name type="scientific">Chitinophaga agrisoli</name>
    <dbReference type="NCBI Taxonomy" id="2607653"/>
    <lineage>
        <taxon>Bacteria</taxon>
        <taxon>Pseudomonadati</taxon>
        <taxon>Bacteroidota</taxon>
        <taxon>Chitinophagia</taxon>
        <taxon>Chitinophagales</taxon>
        <taxon>Chitinophagaceae</taxon>
        <taxon>Chitinophaga</taxon>
    </lineage>
</organism>
<gene>
    <name evidence="1" type="ORF">F0L74_13235</name>
</gene>
<comment type="caution">
    <text evidence="1">The sequence shown here is derived from an EMBL/GenBank/DDBJ whole genome shotgun (WGS) entry which is preliminary data.</text>
</comment>
<dbReference type="Proteomes" id="UP000324611">
    <property type="component" value="Unassembled WGS sequence"/>
</dbReference>